<dbReference type="PANTHER" id="PTHR43413">
    <property type="entry name" value="TRANSCRIPTIONAL REGULATOR, ASNC FAMILY"/>
    <property type="match status" value="1"/>
</dbReference>
<dbReference type="InterPro" id="IPR040523">
    <property type="entry name" value="AsnC_trans_reg2"/>
</dbReference>
<dbReference type="GO" id="GO:0016829">
    <property type="term" value="F:lyase activity"/>
    <property type="evidence" value="ECO:0007669"/>
    <property type="project" value="UniProtKB-KW"/>
</dbReference>
<protein>
    <recommendedName>
        <fullName evidence="5">siroheme decarboxylase</fullName>
        <ecNumber evidence="5">4.1.1.111</ecNumber>
    </recommendedName>
</protein>
<evidence type="ECO:0000256" key="1">
    <source>
        <dbReference type="ARBA" id="ARBA00004744"/>
    </source>
</evidence>
<reference evidence="9 10" key="1">
    <citation type="submission" date="2020-03" db="EMBL/GenBank/DDBJ databases">
        <title>Genomic Encyclopedia of Type Strains, Phase IV (KMG-IV): sequencing the most valuable type-strain genomes for metagenomic binning, comparative biology and taxonomic classification.</title>
        <authorList>
            <person name="Goeker M."/>
        </authorList>
    </citation>
    <scope>NUCLEOTIDE SEQUENCE [LARGE SCALE GENOMIC DNA]</scope>
    <source>
        <strain evidence="9 10">DSM 24233</strain>
    </source>
</reference>
<name>A0A846QP23_9BACT</name>
<keyword evidence="9" id="KW-0238">DNA-binding</keyword>
<comment type="caution">
    <text evidence="9">The sequence shown here is derived from an EMBL/GenBank/DDBJ whole genome shotgun (WGS) entry which is preliminary data.</text>
</comment>
<evidence type="ECO:0000256" key="6">
    <source>
        <dbReference type="ARBA" id="ARBA00048470"/>
    </source>
</evidence>
<dbReference type="RefSeq" id="WP_167941305.1">
    <property type="nucleotide sequence ID" value="NZ_JAATJA010000002.1"/>
</dbReference>
<comment type="similarity">
    <text evidence="4">Belongs to the Ahb/Nir family.</text>
</comment>
<evidence type="ECO:0000313" key="9">
    <source>
        <dbReference type="EMBL" id="NJB68222.1"/>
    </source>
</evidence>
<feature type="domain" description="Siroheme decarboxylase AsnC-like ligand binding" evidence="7">
    <location>
        <begin position="66"/>
        <end position="152"/>
    </location>
</feature>
<dbReference type="UniPathway" id="UPA00252"/>
<evidence type="ECO:0000259" key="7">
    <source>
        <dbReference type="Pfam" id="PF17805"/>
    </source>
</evidence>
<dbReference type="EMBL" id="JAATJA010000002">
    <property type="protein sequence ID" value="NJB68222.1"/>
    <property type="molecule type" value="Genomic_DNA"/>
</dbReference>
<evidence type="ECO:0000256" key="2">
    <source>
        <dbReference type="ARBA" id="ARBA00023133"/>
    </source>
</evidence>
<dbReference type="PANTHER" id="PTHR43413:SF1">
    <property type="entry name" value="SIROHEME DECARBOXYLASE NIRL SUBUNIT"/>
    <property type="match status" value="1"/>
</dbReference>
<evidence type="ECO:0000256" key="5">
    <source>
        <dbReference type="ARBA" id="ARBA00023471"/>
    </source>
</evidence>
<evidence type="ECO:0000313" key="10">
    <source>
        <dbReference type="Proteomes" id="UP000580856"/>
    </source>
</evidence>
<dbReference type="Pfam" id="PF22451">
    <property type="entry name" value="NirdL-like_HTH"/>
    <property type="match status" value="1"/>
</dbReference>
<sequence>MAARTFTDMQRTILRRIQGTLPDSPTPFADIAAEAGVTEQEVLDLVRGLKADGAIRRFGATLRHQKAGYAHNAMVAWYVEADLDIDEVGAIMAARPEVSHCYHRRNCMDWPYNIYTMIHGQNPDDYKLVVEEIIAATGVTQYDVLESVKELKKSSMKYF</sequence>
<accession>A0A846QP23</accession>
<dbReference type="AlphaFoldDB" id="A0A846QP23"/>
<evidence type="ECO:0000256" key="3">
    <source>
        <dbReference type="ARBA" id="ARBA00023239"/>
    </source>
</evidence>
<dbReference type="InterPro" id="IPR050684">
    <property type="entry name" value="HTH-Siroheme_Decarb"/>
</dbReference>
<organism evidence="9 10">
    <name type="scientific">Desulfobaculum xiamenense</name>
    <dbReference type="NCBI Taxonomy" id="995050"/>
    <lineage>
        <taxon>Bacteria</taxon>
        <taxon>Pseudomonadati</taxon>
        <taxon>Thermodesulfobacteriota</taxon>
        <taxon>Desulfovibrionia</taxon>
        <taxon>Desulfovibrionales</taxon>
        <taxon>Desulfovibrionaceae</taxon>
        <taxon>Desulfobaculum</taxon>
    </lineage>
</organism>
<dbReference type="InterPro" id="IPR053953">
    <property type="entry name" value="NirdL-like_HTH"/>
</dbReference>
<keyword evidence="2" id="KW-0350">Heme biosynthesis</keyword>
<keyword evidence="10" id="KW-1185">Reference proteome</keyword>
<feature type="domain" description="Siroheme decarboxylase NirL-like HTH" evidence="8">
    <location>
        <begin position="11"/>
        <end position="56"/>
    </location>
</feature>
<dbReference type="Gene3D" id="3.30.70.3460">
    <property type="match status" value="1"/>
</dbReference>
<dbReference type="GO" id="GO:0003677">
    <property type="term" value="F:DNA binding"/>
    <property type="evidence" value="ECO:0007669"/>
    <property type="project" value="UniProtKB-KW"/>
</dbReference>
<dbReference type="InterPro" id="IPR036390">
    <property type="entry name" value="WH_DNA-bd_sf"/>
</dbReference>
<keyword evidence="3" id="KW-0456">Lyase</keyword>
<dbReference type="GO" id="GO:0006783">
    <property type="term" value="P:heme biosynthetic process"/>
    <property type="evidence" value="ECO:0007669"/>
    <property type="project" value="UniProtKB-KW"/>
</dbReference>
<evidence type="ECO:0000256" key="4">
    <source>
        <dbReference type="ARBA" id="ARBA00023457"/>
    </source>
</evidence>
<gene>
    <name evidence="9" type="ORF">GGQ74_001895</name>
</gene>
<dbReference type="SUPFAM" id="SSF46785">
    <property type="entry name" value="Winged helix' DNA-binding domain"/>
    <property type="match status" value="1"/>
</dbReference>
<comment type="pathway">
    <text evidence="1">Porphyrin-containing compound metabolism; protoheme biosynthesis.</text>
</comment>
<dbReference type="EC" id="4.1.1.111" evidence="5"/>
<evidence type="ECO:0000259" key="8">
    <source>
        <dbReference type="Pfam" id="PF22451"/>
    </source>
</evidence>
<comment type="catalytic activity">
    <reaction evidence="6">
        <text>siroheme + 2 H(+) = 12,18-didecarboxysiroheme + 2 CO2</text>
        <dbReference type="Rhea" id="RHEA:19093"/>
        <dbReference type="ChEBI" id="CHEBI:15378"/>
        <dbReference type="ChEBI" id="CHEBI:16526"/>
        <dbReference type="ChEBI" id="CHEBI:60052"/>
        <dbReference type="ChEBI" id="CHEBI:140497"/>
        <dbReference type="EC" id="4.1.1.111"/>
    </reaction>
</comment>
<dbReference type="Pfam" id="PF17805">
    <property type="entry name" value="AsnC_trans_reg2"/>
    <property type="match status" value="1"/>
</dbReference>
<dbReference type="Proteomes" id="UP000580856">
    <property type="component" value="Unassembled WGS sequence"/>
</dbReference>
<proteinExistence type="inferred from homology"/>